<dbReference type="InParanoid" id="K1QU66"/>
<keyword evidence="6" id="KW-0378">Hydrolase</keyword>
<evidence type="ECO:0000256" key="7">
    <source>
        <dbReference type="ARBA" id="ARBA00022833"/>
    </source>
</evidence>
<comment type="subcellular location">
    <subcellularLocation>
        <location evidence="1">Cytoplasm</location>
    </subcellularLocation>
</comment>
<dbReference type="Gene3D" id="1.10.150.900">
    <property type="match status" value="1"/>
</dbReference>
<reference evidence="12" key="1">
    <citation type="journal article" date="2012" name="Nature">
        <title>The oyster genome reveals stress adaptation and complexity of shell formation.</title>
        <authorList>
            <person name="Zhang G."/>
            <person name="Fang X."/>
            <person name="Guo X."/>
            <person name="Li L."/>
            <person name="Luo R."/>
            <person name="Xu F."/>
            <person name="Yang P."/>
            <person name="Zhang L."/>
            <person name="Wang X."/>
            <person name="Qi H."/>
            <person name="Xiong Z."/>
            <person name="Que H."/>
            <person name="Xie Y."/>
            <person name="Holland P.W."/>
            <person name="Paps J."/>
            <person name="Zhu Y."/>
            <person name="Wu F."/>
            <person name="Chen Y."/>
            <person name="Wang J."/>
            <person name="Peng C."/>
            <person name="Meng J."/>
            <person name="Yang L."/>
            <person name="Liu J."/>
            <person name="Wen B."/>
            <person name="Zhang N."/>
            <person name="Huang Z."/>
            <person name="Zhu Q."/>
            <person name="Feng Y."/>
            <person name="Mount A."/>
            <person name="Hedgecock D."/>
            <person name="Xu Z."/>
            <person name="Liu Y."/>
            <person name="Domazet-Loso T."/>
            <person name="Du Y."/>
            <person name="Sun X."/>
            <person name="Zhang S."/>
            <person name="Liu B."/>
            <person name="Cheng P."/>
            <person name="Jiang X."/>
            <person name="Li J."/>
            <person name="Fan D."/>
            <person name="Wang W."/>
            <person name="Fu W."/>
            <person name="Wang T."/>
            <person name="Wang B."/>
            <person name="Zhang J."/>
            <person name="Peng Z."/>
            <person name="Li Y."/>
            <person name="Li N."/>
            <person name="Wang J."/>
            <person name="Chen M."/>
            <person name="He Y."/>
            <person name="Tan F."/>
            <person name="Song X."/>
            <person name="Zheng Q."/>
            <person name="Huang R."/>
            <person name="Yang H."/>
            <person name="Du X."/>
            <person name="Chen L."/>
            <person name="Yang M."/>
            <person name="Gaffney P.M."/>
            <person name="Wang S."/>
            <person name="Luo L."/>
            <person name="She Z."/>
            <person name="Ming Y."/>
            <person name="Huang W."/>
            <person name="Zhang S."/>
            <person name="Huang B."/>
            <person name="Zhang Y."/>
            <person name="Qu T."/>
            <person name="Ni P."/>
            <person name="Miao G."/>
            <person name="Wang J."/>
            <person name="Wang Q."/>
            <person name="Steinberg C.E."/>
            <person name="Wang H."/>
            <person name="Li N."/>
            <person name="Qian L."/>
            <person name="Zhang G."/>
            <person name="Li Y."/>
            <person name="Yang H."/>
            <person name="Liu X."/>
            <person name="Wang J."/>
            <person name="Yin Y."/>
            <person name="Wang J."/>
        </authorList>
    </citation>
    <scope>NUCLEOTIDE SEQUENCE [LARGE SCALE GENOMIC DNA]</scope>
    <source>
        <strain evidence="12">05x7-T-G4-1.051#20</strain>
    </source>
</reference>
<dbReference type="EMBL" id="JH817196">
    <property type="protein sequence ID" value="EKC40392.1"/>
    <property type="molecule type" value="Genomic_DNA"/>
</dbReference>
<protein>
    <recommendedName>
        <fullName evidence="3">N-acyl-aliphatic-L-amino acid amidohydrolase</fullName>
        <ecNumber evidence="3">3.5.1.14</ecNumber>
    </recommendedName>
    <alternativeName>
        <fullName evidence="8">N-acyl-L-amino-acid amidohydrolase</fullName>
    </alternativeName>
</protein>
<dbReference type="InterPro" id="IPR052083">
    <property type="entry name" value="Aminoacylase-1_M20A"/>
</dbReference>
<feature type="active site" evidence="9">
    <location>
        <position position="82"/>
    </location>
</feature>
<evidence type="ECO:0000256" key="1">
    <source>
        <dbReference type="ARBA" id="ARBA00004496"/>
    </source>
</evidence>
<feature type="binding site" evidence="10">
    <location>
        <position position="113"/>
    </location>
    <ligand>
        <name>Zn(2+)</name>
        <dbReference type="ChEBI" id="CHEBI:29105"/>
        <label>2</label>
    </ligand>
</feature>
<dbReference type="FunFam" id="1.10.150.900:FF:000001">
    <property type="entry name" value="Aminoacylase-1, putative"/>
    <property type="match status" value="1"/>
</dbReference>
<name>K1QU66_MAGGI</name>
<dbReference type="FunFam" id="3.40.630.10:FF:000019">
    <property type="entry name" value="Aminoacylase 1"/>
    <property type="match status" value="1"/>
</dbReference>
<dbReference type="HOGENOM" id="CLU_021802_5_0_1"/>
<dbReference type="GO" id="GO:0046872">
    <property type="term" value="F:metal ion binding"/>
    <property type="evidence" value="ECO:0007669"/>
    <property type="project" value="UniProtKB-KW"/>
</dbReference>
<gene>
    <name evidence="12" type="ORF">CGI_10014801</name>
</gene>
<comment type="similarity">
    <text evidence="2">Belongs to the peptidase M20A family.</text>
</comment>
<dbReference type="FunFam" id="3.30.70.360:FF:000005">
    <property type="entry name" value="Putative Aminoacylase-1"/>
    <property type="match status" value="1"/>
</dbReference>
<feature type="binding site" evidence="10">
    <location>
        <position position="399"/>
    </location>
    <ligand>
        <name>Zn(2+)</name>
        <dbReference type="ChEBI" id="CHEBI:29105"/>
        <label>2</label>
    </ligand>
</feature>
<dbReference type="InterPro" id="IPR001261">
    <property type="entry name" value="ArgE/DapE_CS"/>
</dbReference>
<dbReference type="PROSITE" id="PS00758">
    <property type="entry name" value="ARGE_DAPE_CPG2_1"/>
    <property type="match status" value="1"/>
</dbReference>
<keyword evidence="4" id="KW-0963">Cytoplasm</keyword>
<dbReference type="SUPFAM" id="SSF55031">
    <property type="entry name" value="Bacterial exopeptidase dimerisation domain"/>
    <property type="match status" value="1"/>
</dbReference>
<dbReference type="Pfam" id="PF01546">
    <property type="entry name" value="Peptidase_M20"/>
    <property type="match status" value="1"/>
</dbReference>
<evidence type="ECO:0000256" key="8">
    <source>
        <dbReference type="ARBA" id="ARBA00029656"/>
    </source>
</evidence>
<proteinExistence type="inferred from homology"/>
<dbReference type="GO" id="GO:0005737">
    <property type="term" value="C:cytoplasm"/>
    <property type="evidence" value="ECO:0007669"/>
    <property type="project" value="UniProtKB-SubCell"/>
</dbReference>
<organism evidence="12">
    <name type="scientific">Magallana gigas</name>
    <name type="common">Pacific oyster</name>
    <name type="synonym">Crassostrea gigas</name>
    <dbReference type="NCBI Taxonomy" id="29159"/>
    <lineage>
        <taxon>Eukaryota</taxon>
        <taxon>Metazoa</taxon>
        <taxon>Spiralia</taxon>
        <taxon>Lophotrochozoa</taxon>
        <taxon>Mollusca</taxon>
        <taxon>Bivalvia</taxon>
        <taxon>Autobranchia</taxon>
        <taxon>Pteriomorphia</taxon>
        <taxon>Ostreida</taxon>
        <taxon>Ostreoidea</taxon>
        <taxon>Ostreidae</taxon>
        <taxon>Magallana</taxon>
    </lineage>
</organism>
<dbReference type="InterPro" id="IPR036264">
    <property type="entry name" value="Bact_exopeptidase_dim_dom"/>
</dbReference>
<feature type="binding site" evidence="10">
    <location>
        <position position="113"/>
    </location>
    <ligand>
        <name>Zn(2+)</name>
        <dbReference type="ChEBI" id="CHEBI:29105"/>
        <label>1</label>
    </ligand>
</feature>
<evidence type="ECO:0000256" key="2">
    <source>
        <dbReference type="ARBA" id="ARBA00006247"/>
    </source>
</evidence>
<evidence type="ECO:0000256" key="4">
    <source>
        <dbReference type="ARBA" id="ARBA00022490"/>
    </source>
</evidence>
<dbReference type="SUPFAM" id="SSF53187">
    <property type="entry name" value="Zn-dependent exopeptidases"/>
    <property type="match status" value="1"/>
</dbReference>
<accession>K1QU66</accession>
<dbReference type="MEROPS" id="M20.973"/>
<sequence>MGSFPRNALVIISELMNWYALHYSCKENELTYEVVVFLENQAKDVGIQCRTLEVHPGRVVVIMTIPGSDPSLPSIMLNSHTDVVPVFQDQWVCDPFEAKKMENGDIYARGTQDMKSVGIQYMEAIRKLKKENKLNFLRTIHVTWMPDEEIGGTLGMAKFVQHEEFKKLNVGFGLDEGLANPTDAFTVFYGERTPWCKSLANPTDAFTVFYGERTPWCKRIRVRCPGKPGHGSRFIEGNAAEKVRKVINSFLSFRDEQEKKLKTHGCLRLGDVTTVNLTNLKGGFEQSLNVVPTEMFLGFDIRIAPTEGLNDFKTMMEEWLKQAGEGITYEFVQYNPAQGMTSTDKSCPWWSTFTSVFEKLGITIEKEIFPAATDIRYIRELGIPALGFSPMNNTPILLHDHNEFLNEKVFLRGIDIYCELIPALANLPKQ</sequence>
<dbReference type="AlphaFoldDB" id="K1QU66"/>
<dbReference type="Gene3D" id="3.30.70.360">
    <property type="match status" value="1"/>
</dbReference>
<dbReference type="PIRSF" id="PIRSF036696">
    <property type="entry name" value="ACY-1"/>
    <property type="match status" value="1"/>
</dbReference>
<dbReference type="FunCoup" id="K1QU66">
    <property type="interactions" value="214"/>
</dbReference>
<dbReference type="InterPro" id="IPR002933">
    <property type="entry name" value="Peptidase_M20"/>
</dbReference>
<evidence type="ECO:0000256" key="10">
    <source>
        <dbReference type="PIRSR" id="PIRSR036696-2"/>
    </source>
</evidence>
<keyword evidence="5 10" id="KW-0479">Metal-binding</keyword>
<feature type="active site" description="Proton acceptor" evidence="9">
    <location>
        <position position="148"/>
    </location>
</feature>
<comment type="cofactor">
    <cofactor evidence="10">
        <name>Zn(2+)</name>
        <dbReference type="ChEBI" id="CHEBI:29105"/>
    </cofactor>
    <text evidence="10">Binds 2 Zn(2+) ions per subunit.</text>
</comment>
<evidence type="ECO:0000256" key="6">
    <source>
        <dbReference type="ARBA" id="ARBA00022801"/>
    </source>
</evidence>
<dbReference type="PANTHER" id="PTHR45892:SF1">
    <property type="entry name" value="AMINOACYLASE-1"/>
    <property type="match status" value="1"/>
</dbReference>
<dbReference type="EC" id="3.5.1.14" evidence="3"/>
<evidence type="ECO:0000256" key="9">
    <source>
        <dbReference type="PIRSR" id="PIRSR036696-1"/>
    </source>
</evidence>
<dbReference type="PANTHER" id="PTHR45892">
    <property type="entry name" value="AMINOACYLASE-1"/>
    <property type="match status" value="1"/>
</dbReference>
<dbReference type="InterPro" id="IPR011650">
    <property type="entry name" value="Peptidase_M20_dimer"/>
</dbReference>
<evidence type="ECO:0000256" key="3">
    <source>
        <dbReference type="ARBA" id="ARBA00011913"/>
    </source>
</evidence>
<feature type="binding site" evidence="10">
    <location>
        <position position="149"/>
    </location>
    <ligand>
        <name>Zn(2+)</name>
        <dbReference type="ChEBI" id="CHEBI:29105"/>
        <label>2</label>
    </ligand>
</feature>
<feature type="binding site" evidence="10">
    <location>
        <position position="176"/>
    </location>
    <ligand>
        <name>Zn(2+)</name>
        <dbReference type="ChEBI" id="CHEBI:29105"/>
        <label>1</label>
    </ligand>
</feature>
<evidence type="ECO:0000313" key="12">
    <source>
        <dbReference type="EMBL" id="EKC40392.1"/>
    </source>
</evidence>
<dbReference type="Gene3D" id="3.40.630.10">
    <property type="entry name" value="Zn peptidases"/>
    <property type="match status" value="1"/>
</dbReference>
<feature type="binding site" evidence="10">
    <location>
        <position position="80"/>
    </location>
    <ligand>
        <name>Zn(2+)</name>
        <dbReference type="ChEBI" id="CHEBI:29105"/>
        <label>1</label>
    </ligand>
</feature>
<evidence type="ECO:0000256" key="5">
    <source>
        <dbReference type="ARBA" id="ARBA00022723"/>
    </source>
</evidence>
<evidence type="ECO:0000259" key="11">
    <source>
        <dbReference type="Pfam" id="PF07687"/>
    </source>
</evidence>
<dbReference type="Pfam" id="PF07687">
    <property type="entry name" value="M20_dimer"/>
    <property type="match status" value="1"/>
</dbReference>
<feature type="domain" description="Peptidase M20 dimerisation" evidence="11">
    <location>
        <begin position="220"/>
        <end position="325"/>
    </location>
</feature>
<keyword evidence="7 10" id="KW-0862">Zinc</keyword>
<dbReference type="GO" id="GO:0004046">
    <property type="term" value="F:aminoacylase activity"/>
    <property type="evidence" value="ECO:0007669"/>
    <property type="project" value="UniProtKB-EC"/>
</dbReference>